<dbReference type="SMART" id="SM00973">
    <property type="entry name" value="Sec63"/>
    <property type="match status" value="1"/>
</dbReference>
<dbReference type="PANTHER" id="PTHR47835:SF3">
    <property type="entry name" value="HELICASE FOR MEIOSIS 1"/>
    <property type="match status" value="1"/>
</dbReference>
<dbReference type="Gene3D" id="1.10.10.10">
    <property type="entry name" value="Winged helix-like DNA-binding domain superfamily/Winged helix DNA-binding domain"/>
    <property type="match status" value="1"/>
</dbReference>
<reference evidence="13 14" key="1">
    <citation type="journal article" date="2018" name="MBio">
        <title>Comparative Genomics Reveals the Core Gene Toolbox for the Fungus-Insect Symbiosis.</title>
        <authorList>
            <person name="Wang Y."/>
            <person name="Stata M."/>
            <person name="Wang W."/>
            <person name="Stajich J.E."/>
            <person name="White M.M."/>
            <person name="Moncalvo J.M."/>
        </authorList>
    </citation>
    <scope>NUCLEOTIDE SEQUENCE [LARGE SCALE GENOMIC DNA]</scope>
    <source>
        <strain evidence="13 14">SWE-8-4</strain>
    </source>
</reference>
<proteinExistence type="inferred from homology"/>
<dbReference type="SUPFAM" id="SSF158702">
    <property type="entry name" value="Sec63 N-terminal domain-like"/>
    <property type="match status" value="1"/>
</dbReference>
<feature type="domain" description="Helicase C-terminal" evidence="12">
    <location>
        <begin position="448"/>
        <end position="620"/>
    </location>
</feature>
<dbReference type="InterPro" id="IPR004179">
    <property type="entry name" value="Sec63-dom"/>
</dbReference>
<keyword evidence="4" id="KW-0347">Helicase</keyword>
<comment type="similarity">
    <text evidence="1">Belongs to the helicase family. SKI2 subfamily.</text>
</comment>
<evidence type="ECO:0000256" key="6">
    <source>
        <dbReference type="ARBA" id="ARBA00023235"/>
    </source>
</evidence>
<sequence>MTSNNKEEPLNTEIHISPTRRFFSHALSGIAETDRVLVSYDSETFEEKTVPVNKLLKNTTSMVLLFSGALCLYKRRQIYKRHNGLVSLVGAWPSVFAWTSPKEYFNSNKTCIDSAKRKNISQSSFNQNTIHISNFTHKIDSNVTDDASSNYNIYTKRSDKTFEPLILLPNAKPQSSNKTDTFQTTDPHTSKAKINSINITNSYPAIQSQLQKTGNLDDSKTINKSHKAAPFSGAIPTDTLAPTGSGKTGVMELSMFRMLKDSGFSNSKTVYIGPTKALCSERFNDWNKKLAKLGIECIEYTGDTEKISTRSMNNKQIIVTTPESWDVYTRKWKKNLNFMKSVKLLLIDEVHFLQEQRGAVIEVSRMKMINPEIRFIAVSATISNIDDLALWVGQNSLQCLGAPCNTSAKKLVFGDEYRSVPIKKVVLGFSENRNSFLFQRNLDYRVGGIIDQYSDGKSTLVFCCTRKATQDLCLQLSKHNFKNQTKKIFDPSVIEKIQDKKLQVNGIAYHHAGMSSNDRQIIESMFIQGVIYALCTTSTLSVGVNLPAHLVIIKGTMGYNDSSFSEYSKLDILQMLGRAGRPQFDTYGIAVVLTVNRMKHIYETMLNKGEIIESTLHKNLSFYLSAEICLGNISNKQKAIEWLKTTFLAVRLNQNSKYYIKNITQNAENSSDALQTLVDHAINEIAEHKLIELKSVDNEFIPNEMGIIMCRYYIKLSTFSKILSLKSSPDIRYLFEEISKSSEFEEFRLQQGEKTTLTELNKNQLLRYPIPGNVKELHEKIFILIQCHLLGIVIQKSLNAASLNREIAKVCNYAKRICKCVIEYYIQLCDVSGIKNSLSIYRYLSAECFNNCTKTLRQLEKIGPQYSAALLVHGIKNLVDVKKLSSGQLESYLNRNPPFGAQILSSLYSFPEIEICANSRQLENTHFVININVFLKNYEKITPKDKRNCWISVLVASSEGHFIKFARAHITKLQTPQSFTVDYSMKGKDTGFIVYASSDNHVGNNVEVTNRFQKKSEFFTQRIPEHTKEHEKDGRNTIGFEKAAEPYTENNKTSHADDIKLPNKRVSFLSYFKDKKVKFKMMI</sequence>
<dbReference type="STRING" id="133385.A0A2T9YIY0"/>
<evidence type="ECO:0000259" key="11">
    <source>
        <dbReference type="PROSITE" id="PS51192"/>
    </source>
</evidence>
<dbReference type="PANTHER" id="PTHR47835">
    <property type="entry name" value="HFM1, ATP DEPENDENT DNA HELICASE HOMOLOG"/>
    <property type="match status" value="1"/>
</dbReference>
<dbReference type="Gene3D" id="3.40.50.300">
    <property type="entry name" value="P-loop containing nucleotide triphosphate hydrolases"/>
    <property type="match status" value="2"/>
</dbReference>
<evidence type="ECO:0000313" key="14">
    <source>
        <dbReference type="Proteomes" id="UP000245383"/>
    </source>
</evidence>
<dbReference type="Gene3D" id="1.10.3380.10">
    <property type="entry name" value="Sec63 N-terminal domain-like domain"/>
    <property type="match status" value="1"/>
</dbReference>
<dbReference type="InterPro" id="IPR036390">
    <property type="entry name" value="WH_DNA-bd_sf"/>
</dbReference>
<evidence type="ECO:0000256" key="9">
    <source>
        <dbReference type="ARBA" id="ARBA00034808"/>
    </source>
</evidence>
<dbReference type="FunFam" id="1.10.10.10:FF:000012">
    <property type="entry name" value="U5 small nuclear ribonucleoprotein helicase"/>
    <property type="match status" value="1"/>
</dbReference>
<evidence type="ECO:0000256" key="4">
    <source>
        <dbReference type="ARBA" id="ARBA00022806"/>
    </source>
</evidence>
<comment type="catalytic activity">
    <reaction evidence="8">
        <text>Couples ATP hydrolysis with the unwinding of duplex DNA by translocating in the 3'-5' direction.</text>
        <dbReference type="EC" id="5.6.2.4"/>
    </reaction>
</comment>
<dbReference type="SMART" id="SM00490">
    <property type="entry name" value="HELICc"/>
    <property type="match status" value="1"/>
</dbReference>
<keyword evidence="14" id="KW-1185">Reference proteome</keyword>
<comment type="caution">
    <text evidence="13">The sequence shown here is derived from an EMBL/GenBank/DDBJ whole genome shotgun (WGS) entry which is preliminary data.</text>
</comment>
<dbReference type="EMBL" id="MBFR01000168">
    <property type="protein sequence ID" value="PVU92291.1"/>
    <property type="molecule type" value="Genomic_DNA"/>
</dbReference>
<keyword evidence="3" id="KW-0378">Hydrolase</keyword>
<keyword evidence="6" id="KW-0413">Isomerase</keyword>
<evidence type="ECO:0000256" key="1">
    <source>
        <dbReference type="ARBA" id="ARBA00010140"/>
    </source>
</evidence>
<evidence type="ECO:0000256" key="10">
    <source>
        <dbReference type="ARBA" id="ARBA00048988"/>
    </source>
</evidence>
<dbReference type="SUPFAM" id="SSF46785">
    <property type="entry name" value="Winged helix' DNA-binding domain"/>
    <property type="match status" value="1"/>
</dbReference>
<dbReference type="InterPro" id="IPR052247">
    <property type="entry name" value="Meiotic_Crossover_Helicase"/>
</dbReference>
<dbReference type="InterPro" id="IPR036388">
    <property type="entry name" value="WH-like_DNA-bd_sf"/>
</dbReference>
<dbReference type="GO" id="GO:0003676">
    <property type="term" value="F:nucleic acid binding"/>
    <property type="evidence" value="ECO:0007669"/>
    <property type="project" value="InterPro"/>
</dbReference>
<dbReference type="InterPro" id="IPR011545">
    <property type="entry name" value="DEAD/DEAH_box_helicase_dom"/>
</dbReference>
<evidence type="ECO:0000256" key="8">
    <source>
        <dbReference type="ARBA" id="ARBA00034617"/>
    </source>
</evidence>
<dbReference type="InterPro" id="IPR057842">
    <property type="entry name" value="WH_MER3"/>
</dbReference>
<dbReference type="SMART" id="SM00487">
    <property type="entry name" value="DEXDc"/>
    <property type="match status" value="1"/>
</dbReference>
<evidence type="ECO:0000313" key="13">
    <source>
        <dbReference type="EMBL" id="PVU92291.1"/>
    </source>
</evidence>
<dbReference type="Proteomes" id="UP000245383">
    <property type="component" value="Unassembled WGS sequence"/>
</dbReference>
<dbReference type="GO" id="GO:0043138">
    <property type="term" value="F:3'-5' DNA helicase activity"/>
    <property type="evidence" value="ECO:0007669"/>
    <property type="project" value="UniProtKB-EC"/>
</dbReference>
<keyword evidence="7" id="KW-0469">Meiosis</keyword>
<feature type="domain" description="Helicase ATP-binding" evidence="11">
    <location>
        <begin position="228"/>
        <end position="400"/>
    </location>
</feature>
<dbReference type="GO" id="GO:0051321">
    <property type="term" value="P:meiotic cell cycle"/>
    <property type="evidence" value="ECO:0007669"/>
    <property type="project" value="UniProtKB-KW"/>
</dbReference>
<comment type="catalytic activity">
    <reaction evidence="10">
        <text>ATP + H2O = ADP + phosphate + H(+)</text>
        <dbReference type="Rhea" id="RHEA:13065"/>
        <dbReference type="ChEBI" id="CHEBI:15377"/>
        <dbReference type="ChEBI" id="CHEBI:15378"/>
        <dbReference type="ChEBI" id="CHEBI:30616"/>
        <dbReference type="ChEBI" id="CHEBI:43474"/>
        <dbReference type="ChEBI" id="CHEBI:456216"/>
        <dbReference type="EC" id="5.6.2.4"/>
    </reaction>
</comment>
<evidence type="ECO:0000256" key="3">
    <source>
        <dbReference type="ARBA" id="ARBA00022801"/>
    </source>
</evidence>
<dbReference type="AlphaFoldDB" id="A0A2T9YIY0"/>
<dbReference type="InterPro" id="IPR014001">
    <property type="entry name" value="Helicase_ATP-bd"/>
</dbReference>
<dbReference type="Pfam" id="PF00270">
    <property type="entry name" value="DEAD"/>
    <property type="match status" value="1"/>
</dbReference>
<dbReference type="CDD" id="cd18795">
    <property type="entry name" value="SF2_C_Ski2"/>
    <property type="match status" value="1"/>
</dbReference>
<dbReference type="InterPro" id="IPR001650">
    <property type="entry name" value="Helicase_C-like"/>
</dbReference>
<evidence type="ECO:0000256" key="7">
    <source>
        <dbReference type="ARBA" id="ARBA00023254"/>
    </source>
</evidence>
<dbReference type="OrthoDB" id="5575at2759"/>
<dbReference type="PROSITE" id="PS51192">
    <property type="entry name" value="HELICASE_ATP_BIND_1"/>
    <property type="match status" value="1"/>
</dbReference>
<evidence type="ECO:0000256" key="5">
    <source>
        <dbReference type="ARBA" id="ARBA00022840"/>
    </source>
</evidence>
<accession>A0A2T9YIY0</accession>
<dbReference type="SUPFAM" id="SSF52540">
    <property type="entry name" value="P-loop containing nucleoside triphosphate hydrolases"/>
    <property type="match status" value="1"/>
</dbReference>
<protein>
    <recommendedName>
        <fullName evidence="9">DNA 3'-5' helicase</fullName>
        <ecNumber evidence="9">5.6.2.4</ecNumber>
    </recommendedName>
</protein>
<dbReference type="PROSITE" id="PS51194">
    <property type="entry name" value="HELICASE_CTER"/>
    <property type="match status" value="1"/>
</dbReference>
<gene>
    <name evidence="13" type="ORF">BB561_003926</name>
</gene>
<dbReference type="Pfam" id="PF00271">
    <property type="entry name" value="Helicase_C"/>
    <property type="match status" value="1"/>
</dbReference>
<evidence type="ECO:0000259" key="12">
    <source>
        <dbReference type="PROSITE" id="PS51194"/>
    </source>
</evidence>
<dbReference type="EC" id="5.6.2.4" evidence="9"/>
<organism evidence="13 14">
    <name type="scientific">Smittium simulii</name>
    <dbReference type="NCBI Taxonomy" id="133385"/>
    <lineage>
        <taxon>Eukaryota</taxon>
        <taxon>Fungi</taxon>
        <taxon>Fungi incertae sedis</taxon>
        <taxon>Zoopagomycota</taxon>
        <taxon>Kickxellomycotina</taxon>
        <taxon>Harpellomycetes</taxon>
        <taxon>Harpellales</taxon>
        <taxon>Legeriomycetaceae</taxon>
        <taxon>Smittium</taxon>
    </lineage>
</organism>
<dbReference type="InterPro" id="IPR027417">
    <property type="entry name" value="P-loop_NTPase"/>
</dbReference>
<dbReference type="GO" id="GO:0016787">
    <property type="term" value="F:hydrolase activity"/>
    <property type="evidence" value="ECO:0007669"/>
    <property type="project" value="UniProtKB-KW"/>
</dbReference>
<dbReference type="Pfam" id="PF23445">
    <property type="entry name" value="WHD_SNRNP200"/>
    <property type="match status" value="1"/>
</dbReference>
<dbReference type="Pfam" id="PF02889">
    <property type="entry name" value="Sec63"/>
    <property type="match status" value="1"/>
</dbReference>
<evidence type="ECO:0000256" key="2">
    <source>
        <dbReference type="ARBA" id="ARBA00022741"/>
    </source>
</evidence>
<keyword evidence="2" id="KW-0547">Nucleotide-binding</keyword>
<dbReference type="GO" id="GO:0005524">
    <property type="term" value="F:ATP binding"/>
    <property type="evidence" value="ECO:0007669"/>
    <property type="project" value="UniProtKB-KW"/>
</dbReference>
<keyword evidence="5" id="KW-0067">ATP-binding</keyword>
<name>A0A2T9YIY0_9FUNG</name>